<proteinExistence type="predicted"/>
<dbReference type="InterPro" id="IPR036397">
    <property type="entry name" value="RNaseH_sf"/>
</dbReference>
<dbReference type="AlphaFoldDB" id="A0A2N5S9Z6"/>
<dbReference type="OrthoDB" id="3230070at2759"/>
<dbReference type="InterPro" id="IPR012337">
    <property type="entry name" value="RNaseH-like_sf"/>
</dbReference>
<dbReference type="Gene3D" id="3.30.420.10">
    <property type="entry name" value="Ribonuclease H-like superfamily/Ribonuclease H"/>
    <property type="match status" value="1"/>
</dbReference>
<accession>A0A2N5S9Z6</accession>
<dbReference type="Proteomes" id="UP000235388">
    <property type="component" value="Unassembled WGS sequence"/>
</dbReference>
<evidence type="ECO:0000313" key="1">
    <source>
        <dbReference type="EMBL" id="PLW10062.1"/>
    </source>
</evidence>
<name>A0A2N5S9Z6_9BASI</name>
<evidence type="ECO:0000313" key="2">
    <source>
        <dbReference type="Proteomes" id="UP000235388"/>
    </source>
</evidence>
<dbReference type="EMBL" id="PGCJ01001076">
    <property type="protein sequence ID" value="PLW10062.1"/>
    <property type="molecule type" value="Genomic_DNA"/>
</dbReference>
<keyword evidence="2" id="KW-1185">Reference proteome</keyword>
<organism evidence="1 2">
    <name type="scientific">Puccinia coronata f. sp. avenae</name>
    <dbReference type="NCBI Taxonomy" id="200324"/>
    <lineage>
        <taxon>Eukaryota</taxon>
        <taxon>Fungi</taxon>
        <taxon>Dikarya</taxon>
        <taxon>Basidiomycota</taxon>
        <taxon>Pucciniomycotina</taxon>
        <taxon>Pucciniomycetes</taxon>
        <taxon>Pucciniales</taxon>
        <taxon>Pucciniaceae</taxon>
        <taxon>Puccinia</taxon>
    </lineage>
</organism>
<sequence length="160" mass="17950">MDNQAAIERLKNPDAAKPSQYLLSQIRILAEAVDLATHILIRWFPGHSNIAGNKLADEKAAEARDPKLLDPTTCVSLALEKTQLILWSKVWKGAPRAPFPVQAAFQQLRSGHVHQNAFQFKSKQLPFPIQLRMAYFHLVPPAKHFFECGAYPPGPVCSYH</sequence>
<protein>
    <submittedName>
        <fullName evidence="1">Uncharacterized protein</fullName>
    </submittedName>
</protein>
<dbReference type="SUPFAM" id="SSF53098">
    <property type="entry name" value="Ribonuclease H-like"/>
    <property type="match status" value="1"/>
</dbReference>
<gene>
    <name evidence="1" type="ORF">PCANC_22844</name>
</gene>
<dbReference type="GO" id="GO:0003676">
    <property type="term" value="F:nucleic acid binding"/>
    <property type="evidence" value="ECO:0007669"/>
    <property type="project" value="InterPro"/>
</dbReference>
<comment type="caution">
    <text evidence="1">The sequence shown here is derived from an EMBL/GenBank/DDBJ whole genome shotgun (WGS) entry which is preliminary data.</text>
</comment>
<reference evidence="1 2" key="1">
    <citation type="submission" date="2017-11" db="EMBL/GenBank/DDBJ databases">
        <title>De novo assembly and phasing of dikaryotic genomes from two isolates of Puccinia coronata f. sp. avenae, the causal agent of oat crown rust.</title>
        <authorList>
            <person name="Miller M.E."/>
            <person name="Zhang Y."/>
            <person name="Omidvar V."/>
            <person name="Sperschneider J."/>
            <person name="Schwessinger B."/>
            <person name="Raley C."/>
            <person name="Palmer J.M."/>
            <person name="Garnica D."/>
            <person name="Upadhyaya N."/>
            <person name="Rathjen J."/>
            <person name="Taylor J.M."/>
            <person name="Park R.F."/>
            <person name="Dodds P.N."/>
            <person name="Hirsch C.D."/>
            <person name="Kianian S.F."/>
            <person name="Figueroa M."/>
        </authorList>
    </citation>
    <scope>NUCLEOTIDE SEQUENCE [LARGE SCALE GENOMIC DNA]</scope>
    <source>
        <strain evidence="1">12NC29</strain>
    </source>
</reference>